<dbReference type="GO" id="GO:0045824">
    <property type="term" value="P:negative regulation of innate immune response"/>
    <property type="evidence" value="ECO:0007669"/>
    <property type="project" value="TreeGrafter"/>
</dbReference>
<feature type="domain" description="TRAFD1/XAF1 zinc finger" evidence="9">
    <location>
        <begin position="94"/>
        <end position="135"/>
    </location>
</feature>
<dbReference type="PANTHER" id="PTHR16295">
    <property type="entry name" value="TRAF-TYPE ZINC FINGER PROTEIN-RELATED"/>
    <property type="match status" value="1"/>
</dbReference>
<feature type="compositionally biased region" description="Basic and acidic residues" evidence="8">
    <location>
        <begin position="371"/>
        <end position="384"/>
    </location>
</feature>
<dbReference type="GO" id="GO:0008270">
    <property type="term" value="F:zinc ion binding"/>
    <property type="evidence" value="ECO:0007669"/>
    <property type="project" value="UniProtKB-KW"/>
</dbReference>
<feature type="region of interest" description="Disordered" evidence="8">
    <location>
        <begin position="361"/>
        <end position="384"/>
    </location>
</feature>
<dbReference type="PANTHER" id="PTHR16295:SF19">
    <property type="entry name" value="TRAF-TYPE ZINC FINGER DOMAIN-CONTAINING PROTEIN 1"/>
    <property type="match status" value="1"/>
</dbReference>
<reference evidence="11" key="1">
    <citation type="submission" date="2025-08" db="UniProtKB">
        <authorList>
            <consortium name="RefSeq"/>
        </authorList>
    </citation>
    <scope>IDENTIFICATION</scope>
    <source>
        <tissue evidence="11">Spleen</tissue>
    </source>
</reference>
<dbReference type="RefSeq" id="XP_020835558.1">
    <property type="nucleotide sequence ID" value="XM_020979899.1"/>
</dbReference>
<keyword evidence="1" id="KW-0597">Phosphoprotein</keyword>
<dbReference type="InterPro" id="IPR013083">
    <property type="entry name" value="Znf_RING/FYVE/PHD"/>
</dbReference>
<evidence type="ECO:0000313" key="11">
    <source>
        <dbReference type="RefSeq" id="XP_020835558.1"/>
    </source>
</evidence>
<accession>A0A6P5JQF0</accession>
<evidence type="ECO:0000256" key="1">
    <source>
        <dbReference type="ARBA" id="ARBA00022553"/>
    </source>
</evidence>
<feature type="compositionally biased region" description="Basic and acidic residues" evidence="8">
    <location>
        <begin position="232"/>
        <end position="241"/>
    </location>
</feature>
<keyword evidence="4" id="KW-0862">Zinc</keyword>
<feature type="compositionally biased region" description="Basic and acidic residues" evidence="8">
    <location>
        <begin position="135"/>
        <end position="152"/>
    </location>
</feature>
<evidence type="ECO:0000256" key="4">
    <source>
        <dbReference type="ARBA" id="ARBA00022833"/>
    </source>
</evidence>
<keyword evidence="5" id="KW-0007">Acetylation</keyword>
<dbReference type="InParanoid" id="A0A6P5JQF0"/>
<feature type="region of interest" description="Disordered" evidence="8">
    <location>
        <begin position="212"/>
        <end position="254"/>
    </location>
</feature>
<name>A0A6P5JQF0_PHACI</name>
<dbReference type="FunCoup" id="A0A6P5JQF0">
    <property type="interactions" value="1629"/>
</dbReference>
<protein>
    <recommendedName>
        <fullName evidence="7">TRAF-type zinc finger domain-containing protein 1</fullName>
    </recommendedName>
</protein>
<dbReference type="GeneID" id="110203398"/>
<evidence type="ECO:0000259" key="9">
    <source>
        <dbReference type="Pfam" id="PF21366"/>
    </source>
</evidence>
<keyword evidence="2" id="KW-0479">Metal-binding</keyword>
<keyword evidence="3" id="KW-0863">Zinc-finger</keyword>
<dbReference type="GO" id="GO:0005739">
    <property type="term" value="C:mitochondrion"/>
    <property type="evidence" value="ECO:0007669"/>
    <property type="project" value="TreeGrafter"/>
</dbReference>
<evidence type="ECO:0000256" key="2">
    <source>
        <dbReference type="ARBA" id="ARBA00022723"/>
    </source>
</evidence>
<sequence>MAEVIEQETQLCDNCKREIPMPNFTIHEIHCRRNIGMCHTCKEPVPKSEMKAHMELEHSQVTCKCNMKMERWQLTNHEALECPLRLAVCQHCELELAFLKLKDHEDYCGARTELCGKCGRNVMVKDLKAHPEVCGREVEEKREVRARPPHDYESEEDEDEDDDDDDEEEEEEDGAWFIAQTVQNMMGPENPTRPLQRLSRSLEDPFFSRLIADQRARNPNRGAGPAMQLDQNRAEKQERHTGNKSQLSPPVSGEEDAHLDYMLALSLQSESSTPSSTAAHLEDFWRAVCAEDLGPTARPGQARDTDLLYAEPFLATEGPKESKSDETMLPCEFCEELYPEEDLILHETGCNPASALASFSKRSSPLSLSQDRGDRGDREDHDDPLQRFLDLPATRAVNSRFRSLLDLPAAPSGDSVIIPCEFCGIQLEEEVLFHHQDQCDLRPGTGVPVEWLLPDCEPLPKQDKLQLEKPPQPPRRRIRHQGDLSSCYMDDIRREASSKPQYPLPPSRSTSSIGLARNRLPKVALDPRPGVLPSSPRVLKASNLDSLETRGQSRRNHGPTTGPIPAVRPTRSLYPENYVPSFSRIPPVRHGSSMRNEVGRNSRITPAAANFRNRTTKTKSPKPAAGDAEEEEE</sequence>
<dbReference type="InterPro" id="IPR049439">
    <property type="entry name" value="TRAFD1-XIAF1_Znf"/>
</dbReference>
<dbReference type="InterPro" id="IPR051986">
    <property type="entry name" value="Innate_Immune_Apopt_Reg"/>
</dbReference>
<feature type="region of interest" description="Disordered" evidence="8">
    <location>
        <begin position="462"/>
        <end position="633"/>
    </location>
</feature>
<evidence type="ECO:0000256" key="3">
    <source>
        <dbReference type="ARBA" id="ARBA00022771"/>
    </source>
</evidence>
<evidence type="ECO:0000313" key="10">
    <source>
        <dbReference type="Proteomes" id="UP000515140"/>
    </source>
</evidence>
<dbReference type="FunFam" id="3.30.40.10:FF:000378">
    <property type="entry name" value="TRAF-type zinc finger domain-containing 1"/>
    <property type="match status" value="1"/>
</dbReference>
<evidence type="ECO:0000256" key="6">
    <source>
        <dbReference type="ARBA" id="ARBA00037636"/>
    </source>
</evidence>
<dbReference type="KEGG" id="pcw:110203398"/>
<evidence type="ECO:0000256" key="7">
    <source>
        <dbReference type="ARBA" id="ARBA00040410"/>
    </source>
</evidence>
<dbReference type="CTD" id="10906"/>
<feature type="region of interest" description="Disordered" evidence="8">
    <location>
        <begin position="135"/>
        <end position="172"/>
    </location>
</feature>
<proteinExistence type="predicted"/>
<dbReference type="AlphaFoldDB" id="A0A6P5JQF0"/>
<comment type="function">
    <text evidence="6">Negative feedback regulator that controls excessive innate immune responses. Regulates both Toll-like receptor 4 (TLR4) and DDX58/RIG1-like helicases (RLH) pathways. May inhibit the LTR pathway by direct interaction with TRAF6 and attenuation of NF-kappa-B activation. May negatively regulate the RLH pathway downstream from MAVS and upstream of NF-kappa-B and IRF3.</text>
</comment>
<keyword evidence="10" id="KW-1185">Reference proteome</keyword>
<dbReference type="Gene3D" id="3.30.40.10">
    <property type="entry name" value="Zinc/RING finger domain, C3HC4 (zinc finger)"/>
    <property type="match status" value="2"/>
</dbReference>
<dbReference type="Proteomes" id="UP000515140">
    <property type="component" value="Unplaced"/>
</dbReference>
<gene>
    <name evidence="11" type="primary">TRAFD1</name>
</gene>
<organism evidence="10 11">
    <name type="scientific">Phascolarctos cinereus</name>
    <name type="common">Koala</name>
    <dbReference type="NCBI Taxonomy" id="38626"/>
    <lineage>
        <taxon>Eukaryota</taxon>
        <taxon>Metazoa</taxon>
        <taxon>Chordata</taxon>
        <taxon>Craniata</taxon>
        <taxon>Vertebrata</taxon>
        <taxon>Euteleostomi</taxon>
        <taxon>Mammalia</taxon>
        <taxon>Metatheria</taxon>
        <taxon>Diprotodontia</taxon>
        <taxon>Phascolarctidae</taxon>
        <taxon>Phascolarctos</taxon>
    </lineage>
</organism>
<feature type="compositionally biased region" description="Acidic residues" evidence="8">
    <location>
        <begin position="153"/>
        <end position="172"/>
    </location>
</feature>
<evidence type="ECO:0000256" key="5">
    <source>
        <dbReference type="ARBA" id="ARBA00022990"/>
    </source>
</evidence>
<dbReference type="Pfam" id="PF21366">
    <property type="entry name" value="TRAFD1-XIAF1_ZnF"/>
    <property type="match status" value="1"/>
</dbReference>
<evidence type="ECO:0000256" key="8">
    <source>
        <dbReference type="SAM" id="MobiDB-lite"/>
    </source>
</evidence>